<sequence length="119" mass="14750">MSWDCDELPDENNPKVFRHAHMEPEEPKHQSPRDRKKCKRNKGGPHDMVLVKDEEQIRHDYRRRYLPGFEVLERRPYSWIDREWRCTHCNKKDVGYPWGEPRDYIGGWEEFRRREVKDR</sequence>
<name>A0ABX3BYC7_9MYCO</name>
<evidence type="ECO:0000313" key="3">
    <source>
        <dbReference type="Proteomes" id="UP000179621"/>
    </source>
</evidence>
<dbReference type="Proteomes" id="UP000179621">
    <property type="component" value="Unassembled WGS sequence"/>
</dbReference>
<feature type="region of interest" description="Disordered" evidence="1">
    <location>
        <begin position="1"/>
        <end position="47"/>
    </location>
</feature>
<reference evidence="2 3" key="1">
    <citation type="submission" date="2016-10" db="EMBL/GenBank/DDBJ databases">
        <title>Evaluation of Human, Animal and Environmental Mycobacterium chelonae Isolates by Core Genome Phylogenomic Analysis, Targeted Gene Comparison, and Anti-microbial Susceptibility Patterns: A Tale of Mistaken Identities.</title>
        <authorList>
            <person name="Fogelson S.B."/>
            <person name="Camus A.C."/>
            <person name="Lorenz W."/>
            <person name="Vasireddy R."/>
            <person name="Vasireddy S."/>
            <person name="Smith T."/>
            <person name="Brown-Elliott B.A."/>
            <person name="Wallace R.J.Jr."/>
            <person name="Hasan N.A."/>
            <person name="Reischl U."/>
            <person name="Sanchez S."/>
        </authorList>
    </citation>
    <scope>NUCLEOTIDE SEQUENCE [LARGE SCALE GENOMIC DNA]</scope>
    <source>
        <strain evidence="2 3">8528</strain>
    </source>
</reference>
<feature type="compositionally biased region" description="Acidic residues" evidence="1">
    <location>
        <begin position="1"/>
        <end position="10"/>
    </location>
</feature>
<evidence type="ECO:0008006" key="4">
    <source>
        <dbReference type="Google" id="ProtNLM"/>
    </source>
</evidence>
<dbReference type="RefSeq" id="WP_070911295.1">
    <property type="nucleotide sequence ID" value="NZ_MLIC01000003.1"/>
</dbReference>
<organism evidence="2 3">
    <name type="scientific">Mycobacteroides saopaulense</name>
    <dbReference type="NCBI Taxonomy" id="1578165"/>
    <lineage>
        <taxon>Bacteria</taxon>
        <taxon>Bacillati</taxon>
        <taxon>Actinomycetota</taxon>
        <taxon>Actinomycetes</taxon>
        <taxon>Mycobacteriales</taxon>
        <taxon>Mycobacteriaceae</taxon>
        <taxon>Mycobacteroides</taxon>
    </lineage>
</organism>
<feature type="compositionally biased region" description="Basic and acidic residues" evidence="1">
    <location>
        <begin position="20"/>
        <end position="33"/>
    </location>
</feature>
<keyword evidence="3" id="KW-1185">Reference proteome</keyword>
<proteinExistence type="predicted"/>
<accession>A0ABX3BYC7</accession>
<evidence type="ECO:0000256" key="1">
    <source>
        <dbReference type="SAM" id="MobiDB-lite"/>
    </source>
</evidence>
<protein>
    <recommendedName>
        <fullName evidence="4">HNH endonuclease</fullName>
    </recommendedName>
</protein>
<feature type="compositionally biased region" description="Basic residues" evidence="1">
    <location>
        <begin position="34"/>
        <end position="43"/>
    </location>
</feature>
<comment type="caution">
    <text evidence="2">The sequence shown here is derived from an EMBL/GenBank/DDBJ whole genome shotgun (WGS) entry which is preliminary data.</text>
</comment>
<evidence type="ECO:0000313" key="2">
    <source>
        <dbReference type="EMBL" id="OHU08777.1"/>
    </source>
</evidence>
<dbReference type="EMBL" id="MLIH01000027">
    <property type="protein sequence ID" value="OHU08777.1"/>
    <property type="molecule type" value="Genomic_DNA"/>
</dbReference>
<gene>
    <name evidence="2" type="ORF">BKG73_17325</name>
</gene>